<feature type="binding site" evidence="7">
    <location>
        <position position="405"/>
    </location>
    <ligand>
        <name>deamido-NAD(+)</name>
        <dbReference type="ChEBI" id="CHEBI:58437"/>
        <note>ligand shared between two neighboring subunits</note>
    </ligand>
</feature>
<dbReference type="InterPro" id="IPR003694">
    <property type="entry name" value="NAD_synthase"/>
</dbReference>
<feature type="binding site" evidence="7">
    <location>
        <position position="182"/>
    </location>
    <ligand>
        <name>L-glutamine</name>
        <dbReference type="ChEBI" id="CHEBI:58359"/>
    </ligand>
</feature>
<feature type="active site" description="For glutaminase activity" evidence="7">
    <location>
        <position position="114"/>
    </location>
</feature>
<evidence type="ECO:0000256" key="8">
    <source>
        <dbReference type="PIRNR" id="PIRNR006630"/>
    </source>
</evidence>
<keyword evidence="3 7" id="KW-0436">Ligase</keyword>
<dbReference type="Pfam" id="PF02540">
    <property type="entry name" value="NAD_synthase"/>
    <property type="match status" value="1"/>
</dbReference>
<dbReference type="PANTHER" id="PTHR23090:SF9">
    <property type="entry name" value="GLUTAMINE-DEPENDENT NAD(+) SYNTHETASE"/>
    <property type="match status" value="1"/>
</dbReference>
<dbReference type="GO" id="GO:0008795">
    <property type="term" value="F:NAD+ synthase activity"/>
    <property type="evidence" value="ECO:0007669"/>
    <property type="project" value="UniProtKB-UniRule"/>
</dbReference>
<proteinExistence type="inferred from homology"/>
<feature type="domain" description="CN hydrolase" evidence="10">
    <location>
        <begin position="5"/>
        <end position="247"/>
    </location>
</feature>
<protein>
    <recommendedName>
        <fullName evidence="7 8">Glutamine-dependent NAD(+) synthetase</fullName>
        <ecNumber evidence="7 8">6.3.5.1</ecNumber>
    </recommendedName>
    <alternativeName>
        <fullName evidence="7 8">NAD(+) synthase [glutamine-hydrolyzing]</fullName>
    </alternativeName>
</protein>
<dbReference type="Pfam" id="PF00795">
    <property type="entry name" value="CN_hydrolase"/>
    <property type="match status" value="1"/>
</dbReference>
<keyword evidence="4 7" id="KW-0547">Nucleotide-binding</keyword>
<dbReference type="AlphaFoldDB" id="A0A9X1DEN0"/>
<dbReference type="CDD" id="cd00553">
    <property type="entry name" value="NAD_synthase"/>
    <property type="match status" value="1"/>
</dbReference>
<organism evidence="11 12">
    <name type="scientific">Sphingobium nicotianae</name>
    <dbReference type="NCBI Taxonomy" id="2782607"/>
    <lineage>
        <taxon>Bacteria</taxon>
        <taxon>Pseudomonadati</taxon>
        <taxon>Pseudomonadota</taxon>
        <taxon>Alphaproteobacteria</taxon>
        <taxon>Sphingomonadales</taxon>
        <taxon>Sphingomonadaceae</taxon>
        <taxon>Sphingobium</taxon>
    </lineage>
</organism>
<comment type="caution">
    <text evidence="11">The sequence shown here is derived from an EMBL/GenBank/DDBJ whole genome shotgun (WGS) entry which is preliminary data.</text>
</comment>
<evidence type="ECO:0000313" key="11">
    <source>
        <dbReference type="EMBL" id="MBT2188511.1"/>
    </source>
</evidence>
<keyword evidence="12" id="KW-1185">Reference proteome</keyword>
<evidence type="ECO:0000256" key="3">
    <source>
        <dbReference type="ARBA" id="ARBA00022598"/>
    </source>
</evidence>
<dbReference type="FunFam" id="3.40.50.620:FF:000106">
    <property type="entry name" value="Glutamine-dependent NAD(+) synthetase"/>
    <property type="match status" value="1"/>
</dbReference>
<dbReference type="PANTHER" id="PTHR23090">
    <property type="entry name" value="NH 3 /GLUTAMINE-DEPENDENT NAD + SYNTHETASE"/>
    <property type="match status" value="1"/>
</dbReference>
<comment type="caution">
    <text evidence="7">Lacks conserved residue(s) required for the propagation of feature annotation.</text>
</comment>
<evidence type="ECO:0000256" key="5">
    <source>
        <dbReference type="ARBA" id="ARBA00022840"/>
    </source>
</evidence>
<comment type="function">
    <text evidence="7">Catalyzes the ATP-dependent amidation of deamido-NAD to form NAD. Uses L-glutamine as a nitrogen source.</text>
</comment>
<dbReference type="Proteomes" id="UP001138757">
    <property type="component" value="Unassembled WGS sequence"/>
</dbReference>
<dbReference type="RefSeq" id="WP_214624764.1">
    <property type="nucleotide sequence ID" value="NZ_JAHGAW010000011.1"/>
</dbReference>
<dbReference type="InterPro" id="IPR022310">
    <property type="entry name" value="NAD/GMP_synthase"/>
</dbReference>
<dbReference type="PROSITE" id="PS50263">
    <property type="entry name" value="CN_HYDROLASE"/>
    <property type="match status" value="1"/>
</dbReference>
<reference evidence="11" key="1">
    <citation type="submission" date="2021-05" db="EMBL/GenBank/DDBJ databases">
        <title>Genome of Sphingobium sp. strain.</title>
        <authorList>
            <person name="Fan R."/>
        </authorList>
    </citation>
    <scope>NUCLEOTIDE SEQUENCE</scope>
    <source>
        <strain evidence="11">H33</strain>
    </source>
</reference>
<accession>A0A9X1DEN0</accession>
<evidence type="ECO:0000256" key="6">
    <source>
        <dbReference type="ARBA" id="ARBA00023027"/>
    </source>
</evidence>
<feature type="binding site" evidence="7">
    <location>
        <begin position="293"/>
        <end position="300"/>
    </location>
    <ligand>
        <name>ATP</name>
        <dbReference type="ChEBI" id="CHEBI:30616"/>
    </ligand>
</feature>
<evidence type="ECO:0000256" key="9">
    <source>
        <dbReference type="RuleBase" id="RU003811"/>
    </source>
</evidence>
<comment type="similarity">
    <text evidence="2 7 8">In the C-terminal section; belongs to the NAD synthetase family.</text>
</comment>
<dbReference type="Gene3D" id="3.60.110.10">
    <property type="entry name" value="Carbon-nitrogen hydrolase"/>
    <property type="match status" value="1"/>
</dbReference>
<dbReference type="NCBIfam" id="TIGR00552">
    <property type="entry name" value="nadE"/>
    <property type="match status" value="1"/>
</dbReference>
<name>A0A9X1DEN0_9SPHN</name>
<evidence type="ECO:0000256" key="2">
    <source>
        <dbReference type="ARBA" id="ARBA00007145"/>
    </source>
</evidence>
<dbReference type="GO" id="GO:0005737">
    <property type="term" value="C:cytoplasm"/>
    <property type="evidence" value="ECO:0007669"/>
    <property type="project" value="InterPro"/>
</dbReference>
<comment type="catalytic activity">
    <reaction evidence="7 8">
        <text>deamido-NAD(+) + L-glutamine + ATP + H2O = L-glutamate + AMP + diphosphate + NAD(+) + H(+)</text>
        <dbReference type="Rhea" id="RHEA:24384"/>
        <dbReference type="ChEBI" id="CHEBI:15377"/>
        <dbReference type="ChEBI" id="CHEBI:15378"/>
        <dbReference type="ChEBI" id="CHEBI:29985"/>
        <dbReference type="ChEBI" id="CHEBI:30616"/>
        <dbReference type="ChEBI" id="CHEBI:33019"/>
        <dbReference type="ChEBI" id="CHEBI:57540"/>
        <dbReference type="ChEBI" id="CHEBI:58359"/>
        <dbReference type="ChEBI" id="CHEBI:58437"/>
        <dbReference type="ChEBI" id="CHEBI:456215"/>
        <dbReference type="EC" id="6.3.5.1"/>
    </reaction>
</comment>
<sequence length="554" mass="60177">MTDRLRIAMAQLNQTMGDLAGNADAMLAWRADAAAAGADLIVYPELQLIGYPPEDLVLKPALVARAETQLHRLAEATADGGPAMLVGTVIANDGLLFNCVALLDGGRIAAVRQKRELPNYGTFDEKRLFAPGPLPEPVAFRGVKLGLPICEDVWFPFVTAHLAAAGAQILINVNGSPYEVDKDDRRVNGVCAARVHETGLPILYLNRVGGQDELVFDGASFVLNPDGEIAHMLPDWEEALVLTDWAPDESGNWLCLPGPHHTLDEHPADIYHAMLVGLRDYVNRNRFPGVVLGLSGGIDSALSAAVAVDALGPDRVWCVMLPSRFTSQESLDDAAACAQMLGCRLDTISIVPGTEAFDAMLAPAFEGRKADLTEENIQSRLRGVTLMALSNKFGHMLLTTGNKSEMSVGYATIYGDMAGGYSVLKDAYKTTVFDLSRWRNAHTPSLGLGPDGPVMPETVITKPPTAELRENQKDSDSLPPYEVLDPILYGLVEQEKSVDQLVAMGFERETVARIERLLYVAEYKRRQSPPGVKLGGRNFGRDRRYPITNAFRTG</sequence>
<feature type="binding site" evidence="7">
    <location>
        <position position="400"/>
    </location>
    <ligand>
        <name>ATP</name>
        <dbReference type="ChEBI" id="CHEBI:30616"/>
    </ligand>
</feature>
<dbReference type="InterPro" id="IPR036526">
    <property type="entry name" value="C-N_Hydrolase_sf"/>
</dbReference>
<feature type="binding site" evidence="7">
    <location>
        <position position="120"/>
    </location>
    <ligand>
        <name>L-glutamine</name>
        <dbReference type="ChEBI" id="CHEBI:58359"/>
    </ligand>
</feature>
<dbReference type="GO" id="GO:0005524">
    <property type="term" value="F:ATP binding"/>
    <property type="evidence" value="ECO:0007669"/>
    <property type="project" value="UniProtKB-UniRule"/>
</dbReference>
<comment type="similarity">
    <text evidence="9">Belongs to the NAD synthetase family.</text>
</comment>
<dbReference type="InterPro" id="IPR014445">
    <property type="entry name" value="Gln-dep_NAD_synthase"/>
</dbReference>
<gene>
    <name evidence="7" type="primary">nadE</name>
    <name evidence="11" type="ORF">KK488_16270</name>
</gene>
<feature type="binding site" evidence="7">
    <location>
        <position position="176"/>
    </location>
    <ligand>
        <name>L-glutamine</name>
        <dbReference type="ChEBI" id="CHEBI:58359"/>
    </ligand>
</feature>
<keyword evidence="5 7" id="KW-0067">ATP-binding</keyword>
<evidence type="ECO:0000259" key="10">
    <source>
        <dbReference type="PROSITE" id="PS50263"/>
    </source>
</evidence>
<dbReference type="PIRSF" id="PIRSF006630">
    <property type="entry name" value="NADS_GAT"/>
    <property type="match status" value="1"/>
</dbReference>
<dbReference type="EC" id="6.3.5.1" evidence="7 8"/>
<dbReference type="SUPFAM" id="SSF52402">
    <property type="entry name" value="Adenine nucleotide alpha hydrolases-like"/>
    <property type="match status" value="1"/>
</dbReference>
<dbReference type="InterPro" id="IPR014729">
    <property type="entry name" value="Rossmann-like_a/b/a_fold"/>
</dbReference>
<dbReference type="NCBIfam" id="NF010588">
    <property type="entry name" value="PRK13981.1"/>
    <property type="match status" value="1"/>
</dbReference>
<dbReference type="Gene3D" id="3.40.50.620">
    <property type="entry name" value="HUPs"/>
    <property type="match status" value="1"/>
</dbReference>
<feature type="binding site" evidence="7">
    <location>
        <position position="524"/>
    </location>
    <ligand>
        <name>deamido-NAD(+)</name>
        <dbReference type="ChEBI" id="CHEBI:58437"/>
        <note>ligand shared between two neighboring subunits</note>
    </ligand>
</feature>
<feature type="binding site" evidence="7">
    <location>
        <position position="376"/>
    </location>
    <ligand>
        <name>deamido-NAD(+)</name>
        <dbReference type="ChEBI" id="CHEBI:58437"/>
        <note>ligand shared between two neighboring subunits</note>
    </ligand>
</feature>
<dbReference type="HAMAP" id="MF_02090">
    <property type="entry name" value="NadE_glutamine_dep"/>
    <property type="match status" value="1"/>
</dbReference>
<dbReference type="InterPro" id="IPR003010">
    <property type="entry name" value="C-N_Hydrolase"/>
</dbReference>
<dbReference type="GO" id="GO:0003952">
    <property type="term" value="F:NAD+ synthase (glutamine-hydrolyzing) activity"/>
    <property type="evidence" value="ECO:0007669"/>
    <property type="project" value="UniProtKB-UniRule"/>
</dbReference>
<feature type="active site" description="Proton acceptor; for glutaminase activity" evidence="7">
    <location>
        <position position="45"/>
    </location>
</feature>
<dbReference type="SUPFAM" id="SSF56317">
    <property type="entry name" value="Carbon-nitrogen hydrolase"/>
    <property type="match status" value="1"/>
</dbReference>
<dbReference type="GO" id="GO:0009435">
    <property type="term" value="P:NAD+ biosynthetic process"/>
    <property type="evidence" value="ECO:0007669"/>
    <property type="project" value="UniProtKB-UniRule"/>
</dbReference>
<evidence type="ECO:0000256" key="1">
    <source>
        <dbReference type="ARBA" id="ARBA00005188"/>
    </source>
</evidence>
<dbReference type="EMBL" id="JAHGAW010000011">
    <property type="protein sequence ID" value="MBT2188511.1"/>
    <property type="molecule type" value="Genomic_DNA"/>
</dbReference>
<dbReference type="GO" id="GO:0004359">
    <property type="term" value="F:glutaminase activity"/>
    <property type="evidence" value="ECO:0007669"/>
    <property type="project" value="InterPro"/>
</dbReference>
<evidence type="ECO:0000256" key="7">
    <source>
        <dbReference type="HAMAP-Rule" id="MF_02090"/>
    </source>
</evidence>
<keyword evidence="6 7" id="KW-0520">NAD</keyword>
<dbReference type="CDD" id="cd07570">
    <property type="entry name" value="GAT_Gln-NAD-synth"/>
    <property type="match status" value="1"/>
</dbReference>
<comment type="pathway">
    <text evidence="1 7 8">Cofactor biosynthesis; NAD(+) biosynthesis; NAD(+) from deamido-NAD(+) (L-Gln route): step 1/1.</text>
</comment>
<evidence type="ECO:0000313" key="12">
    <source>
        <dbReference type="Proteomes" id="UP001138757"/>
    </source>
</evidence>
<evidence type="ECO:0000256" key="4">
    <source>
        <dbReference type="ARBA" id="ARBA00022741"/>
    </source>
</evidence>
<feature type="active site" description="Nucleophile; for glutaminase activity" evidence="7">
    <location>
        <position position="150"/>
    </location>
</feature>